<dbReference type="EMBL" id="BAAAUD010000011">
    <property type="protein sequence ID" value="GAA2926154.1"/>
    <property type="molecule type" value="Genomic_DNA"/>
</dbReference>
<evidence type="ECO:0000313" key="5">
    <source>
        <dbReference type="Proteomes" id="UP001500403"/>
    </source>
</evidence>
<evidence type="ECO:0000256" key="2">
    <source>
        <dbReference type="ARBA" id="ARBA00022679"/>
    </source>
</evidence>
<reference evidence="4 5" key="1">
    <citation type="journal article" date="2019" name="Int. J. Syst. Evol. Microbiol.">
        <title>The Global Catalogue of Microorganisms (GCM) 10K type strain sequencing project: providing services to taxonomists for standard genome sequencing and annotation.</title>
        <authorList>
            <consortium name="The Broad Institute Genomics Platform"/>
            <consortium name="The Broad Institute Genome Sequencing Center for Infectious Disease"/>
            <person name="Wu L."/>
            <person name="Ma J."/>
        </authorList>
    </citation>
    <scope>NUCLEOTIDE SEQUENCE [LARGE SCALE GENOMIC DNA]</scope>
    <source>
        <strain evidence="4 5">JCM 9088</strain>
    </source>
</reference>
<accession>A0ABN3WTN2</accession>
<comment type="caution">
    <text evidence="4">The sequence shown here is derived from an EMBL/GenBank/DDBJ whole genome shotgun (WGS) entry which is preliminary data.</text>
</comment>
<name>A0ABN3WTN2_9ACTN</name>
<dbReference type="InterPro" id="IPR050559">
    <property type="entry name" value="P-Pant_transferase_sf"/>
</dbReference>
<dbReference type="Proteomes" id="UP001500403">
    <property type="component" value="Unassembled WGS sequence"/>
</dbReference>
<dbReference type="PANTHER" id="PTHR12215:SF10">
    <property type="entry name" value="L-AMINOADIPATE-SEMIALDEHYDE DEHYDROGENASE-PHOSPHOPANTETHEINYL TRANSFERASE"/>
    <property type="match status" value="1"/>
</dbReference>
<dbReference type="Gene3D" id="3.90.470.20">
    <property type="entry name" value="4'-phosphopantetheinyl transferase domain"/>
    <property type="match status" value="2"/>
</dbReference>
<keyword evidence="5" id="KW-1185">Reference proteome</keyword>
<gene>
    <name evidence="4" type="ORF">GCM10010446_08120</name>
</gene>
<dbReference type="PANTHER" id="PTHR12215">
    <property type="entry name" value="PHOSPHOPANTETHEINE TRANSFERASE"/>
    <property type="match status" value="1"/>
</dbReference>
<evidence type="ECO:0000259" key="3">
    <source>
        <dbReference type="Pfam" id="PF01648"/>
    </source>
</evidence>
<comment type="similarity">
    <text evidence="1">Belongs to the P-Pant transferase superfamily. Gsp/Sfp/HetI/AcpT family.</text>
</comment>
<feature type="domain" description="4'-phosphopantetheinyl transferase" evidence="3">
    <location>
        <begin position="147"/>
        <end position="210"/>
    </location>
</feature>
<evidence type="ECO:0000256" key="1">
    <source>
        <dbReference type="ARBA" id="ARBA00010990"/>
    </source>
</evidence>
<dbReference type="InterPro" id="IPR037143">
    <property type="entry name" value="4-PPantetheinyl_Trfase_dom_sf"/>
</dbReference>
<organism evidence="4 5">
    <name type="scientific">Streptomyces enissocaesilis</name>
    <dbReference type="NCBI Taxonomy" id="332589"/>
    <lineage>
        <taxon>Bacteria</taxon>
        <taxon>Bacillati</taxon>
        <taxon>Actinomycetota</taxon>
        <taxon>Actinomycetes</taxon>
        <taxon>Kitasatosporales</taxon>
        <taxon>Streptomycetaceae</taxon>
        <taxon>Streptomyces</taxon>
        <taxon>Streptomyces rochei group</taxon>
    </lineage>
</organism>
<dbReference type="Pfam" id="PF01648">
    <property type="entry name" value="ACPS"/>
    <property type="match status" value="1"/>
</dbReference>
<evidence type="ECO:0000313" key="4">
    <source>
        <dbReference type="EMBL" id="GAA2926154.1"/>
    </source>
</evidence>
<dbReference type="RefSeq" id="WP_344490726.1">
    <property type="nucleotide sequence ID" value="NZ_BAAAUD010000011.1"/>
</dbReference>
<protein>
    <recommendedName>
        <fullName evidence="3">4'-phosphopantetheinyl transferase domain-containing protein</fullName>
    </recommendedName>
</protein>
<sequence length="262" mass="27114">MIEQSTTAQPAAELVLGERPEVRRAPTLLDAHGRTYHGMLSLWIVDAPSQGDSAARLAPDVLDGAEQHRAAAFRRSADRRCYTVAHVALRVLLGAHLGADAGAVRLVREPCPSCGDLHGRPAVQGGGVHFSLSHSDDVVLIGIAEAPVGVDVQRIPPAGVVAETSASLHPTETAELAAEPDGTKPLAFARAWTRKEAYLKGIGTGLSRDPALDYVGTGEGAGPGPRGWVLGDVAAPEGYAGAFAVRADGGGRRPCPLPRASG</sequence>
<dbReference type="InterPro" id="IPR008278">
    <property type="entry name" value="4-PPantetheinyl_Trfase_dom"/>
</dbReference>
<proteinExistence type="inferred from homology"/>
<keyword evidence="2" id="KW-0808">Transferase</keyword>
<dbReference type="SUPFAM" id="SSF56214">
    <property type="entry name" value="4'-phosphopantetheinyl transferase"/>
    <property type="match status" value="2"/>
</dbReference>